<dbReference type="STRING" id="1121291.SAMN02745134_01017"/>
<comment type="subcellular location">
    <subcellularLocation>
        <location evidence="1">Membrane</location>
        <topology evidence="1">Multi-pass membrane protein</topology>
    </subcellularLocation>
</comment>
<gene>
    <name evidence="7" type="ORF">SAMN02745134_01017</name>
</gene>
<keyword evidence="4 6" id="KW-1133">Transmembrane helix</keyword>
<dbReference type="InterPro" id="IPR038330">
    <property type="entry name" value="TspO/MBR-related_sf"/>
</dbReference>
<feature type="transmembrane region" description="Helical" evidence="6">
    <location>
        <begin position="140"/>
        <end position="163"/>
    </location>
</feature>
<feature type="transmembrane region" description="Helical" evidence="6">
    <location>
        <begin position="112"/>
        <end position="133"/>
    </location>
</feature>
<dbReference type="GO" id="GO:0016020">
    <property type="term" value="C:membrane"/>
    <property type="evidence" value="ECO:0007669"/>
    <property type="project" value="UniProtKB-SubCell"/>
</dbReference>
<dbReference type="CDD" id="cd15904">
    <property type="entry name" value="TSPO_MBR"/>
    <property type="match status" value="1"/>
</dbReference>
<name>A0A1W1X8B3_9CLOT</name>
<keyword evidence="3 6" id="KW-0812">Transmembrane</keyword>
<dbReference type="PANTHER" id="PTHR10057">
    <property type="entry name" value="PERIPHERAL-TYPE BENZODIAZEPINE RECEPTOR"/>
    <property type="match status" value="1"/>
</dbReference>
<evidence type="ECO:0000256" key="4">
    <source>
        <dbReference type="ARBA" id="ARBA00022989"/>
    </source>
</evidence>
<comment type="similarity">
    <text evidence="2">Belongs to the TspO/BZRP family.</text>
</comment>
<evidence type="ECO:0000256" key="6">
    <source>
        <dbReference type="SAM" id="Phobius"/>
    </source>
</evidence>
<dbReference type="GO" id="GO:0033013">
    <property type="term" value="P:tetrapyrrole metabolic process"/>
    <property type="evidence" value="ECO:0007669"/>
    <property type="project" value="UniProtKB-ARBA"/>
</dbReference>
<dbReference type="Pfam" id="PF03073">
    <property type="entry name" value="TspO_MBR"/>
    <property type="match status" value="1"/>
</dbReference>
<dbReference type="EMBL" id="FWXH01000002">
    <property type="protein sequence ID" value="SMC20060.1"/>
    <property type="molecule type" value="Genomic_DNA"/>
</dbReference>
<accession>A0A1W1X8B3</accession>
<protein>
    <submittedName>
        <fullName evidence="7">TspO and MBR related proteins</fullName>
    </submittedName>
</protein>
<proteinExistence type="inferred from homology"/>
<feature type="transmembrane region" description="Helical" evidence="6">
    <location>
        <begin position="53"/>
        <end position="75"/>
    </location>
</feature>
<dbReference type="PANTHER" id="PTHR10057:SF0">
    <property type="entry name" value="TRANSLOCATOR PROTEIN"/>
    <property type="match status" value="1"/>
</dbReference>
<reference evidence="7 8" key="1">
    <citation type="submission" date="2017-04" db="EMBL/GenBank/DDBJ databases">
        <authorList>
            <person name="Afonso C.L."/>
            <person name="Miller P.J."/>
            <person name="Scott M.A."/>
            <person name="Spackman E."/>
            <person name="Goraichik I."/>
            <person name="Dimitrov K.M."/>
            <person name="Suarez D.L."/>
            <person name="Swayne D.E."/>
        </authorList>
    </citation>
    <scope>NUCLEOTIDE SEQUENCE [LARGE SCALE GENOMIC DNA]</scope>
    <source>
        <strain evidence="7 8">DSM 12555</strain>
    </source>
</reference>
<evidence type="ECO:0000313" key="8">
    <source>
        <dbReference type="Proteomes" id="UP000192468"/>
    </source>
</evidence>
<keyword evidence="5 6" id="KW-0472">Membrane</keyword>
<evidence type="ECO:0000256" key="5">
    <source>
        <dbReference type="ARBA" id="ARBA00023136"/>
    </source>
</evidence>
<dbReference type="Gene3D" id="1.20.1260.100">
    <property type="entry name" value="TspO/MBR protein"/>
    <property type="match status" value="1"/>
</dbReference>
<dbReference type="FunFam" id="1.20.1260.100:FF:000001">
    <property type="entry name" value="translocator protein 2"/>
    <property type="match status" value="1"/>
</dbReference>
<dbReference type="InterPro" id="IPR004307">
    <property type="entry name" value="TspO_MBR"/>
</dbReference>
<evidence type="ECO:0000256" key="3">
    <source>
        <dbReference type="ARBA" id="ARBA00022692"/>
    </source>
</evidence>
<evidence type="ECO:0000313" key="7">
    <source>
        <dbReference type="EMBL" id="SMC20060.1"/>
    </source>
</evidence>
<organism evidence="7 8">
    <name type="scientific">Clostridium acidisoli DSM 12555</name>
    <dbReference type="NCBI Taxonomy" id="1121291"/>
    <lineage>
        <taxon>Bacteria</taxon>
        <taxon>Bacillati</taxon>
        <taxon>Bacillota</taxon>
        <taxon>Clostridia</taxon>
        <taxon>Eubacteriales</taxon>
        <taxon>Clostridiaceae</taxon>
        <taxon>Clostridium</taxon>
    </lineage>
</organism>
<keyword evidence="8" id="KW-1185">Reference proteome</keyword>
<feature type="transmembrane region" description="Helical" evidence="6">
    <location>
        <begin position="12"/>
        <end position="33"/>
    </location>
</feature>
<evidence type="ECO:0000256" key="2">
    <source>
        <dbReference type="ARBA" id="ARBA00007524"/>
    </source>
</evidence>
<dbReference type="AlphaFoldDB" id="A0A1W1X8B3"/>
<sequence length="165" mass="18803">MFGILKVGGKVKIVDLILSVFIALAVGGLSGFLGMSNMKDYETFTKPIFAPPAWVFPIVWTVLYILMGLAAYRICQQGKAGKDTKKALVLYGIQLFLNFLWTIIFFRFRLYGLAFVELLLLLVFIMLTTFEFFKIDKIAGWLMIPYILWVSFAGVLNFAIWFLNS</sequence>
<evidence type="ECO:0000256" key="1">
    <source>
        <dbReference type="ARBA" id="ARBA00004141"/>
    </source>
</evidence>
<dbReference type="PIRSF" id="PIRSF005859">
    <property type="entry name" value="PBR"/>
    <property type="match status" value="1"/>
</dbReference>
<feature type="transmembrane region" description="Helical" evidence="6">
    <location>
        <begin position="87"/>
        <end position="106"/>
    </location>
</feature>
<dbReference type="Proteomes" id="UP000192468">
    <property type="component" value="Unassembled WGS sequence"/>
</dbReference>